<dbReference type="CDD" id="cd06261">
    <property type="entry name" value="TM_PBP2"/>
    <property type="match status" value="1"/>
</dbReference>
<dbReference type="PROSITE" id="PS50928">
    <property type="entry name" value="ABC_TM1"/>
    <property type="match status" value="1"/>
</dbReference>
<organism evidence="9 10">
    <name type="scientific">Palleronia caenipelagi</name>
    <dbReference type="NCBI Taxonomy" id="2489174"/>
    <lineage>
        <taxon>Bacteria</taxon>
        <taxon>Pseudomonadati</taxon>
        <taxon>Pseudomonadota</taxon>
        <taxon>Alphaproteobacteria</taxon>
        <taxon>Rhodobacterales</taxon>
        <taxon>Roseobacteraceae</taxon>
        <taxon>Palleronia</taxon>
    </lineage>
</organism>
<dbReference type="Proteomes" id="UP000318590">
    <property type="component" value="Unassembled WGS sequence"/>
</dbReference>
<keyword evidence="10" id="KW-1185">Reference proteome</keyword>
<keyword evidence="6 7" id="KW-0472">Membrane</keyword>
<dbReference type="Pfam" id="PF00528">
    <property type="entry name" value="BPD_transp_1"/>
    <property type="match status" value="1"/>
</dbReference>
<keyword evidence="2 7" id="KW-0813">Transport</keyword>
<evidence type="ECO:0000256" key="7">
    <source>
        <dbReference type="RuleBase" id="RU363032"/>
    </source>
</evidence>
<dbReference type="EMBL" id="VFSV01000057">
    <property type="protein sequence ID" value="TRD15033.1"/>
    <property type="molecule type" value="Genomic_DNA"/>
</dbReference>
<sequence>MPNRLEDAETEDRRVGWLFVSPAFIALILIAALPFLFALATSFASFDLRTGRWDWVGFKNYANMLGQSRLWNAVWVTLHISVIALILEFAIGFGLALALREKIQLKKIFIVLLILPAAVAPIAVAEIWKLIFNADFGPLNYILGEVFGMDPVVWLNDPTLSIYAIVIAEVWQWTPFVMLMLYSGMLGIPREILEASSMDGATYFEQVRFVILPALKPIIIVTLIIRSVDMLKLFELPFIMTQGGPGSATETLSMYIYQLGFKFWKLPDAAVATFVVMVIAIALVSVYARSILKGDQS</sequence>
<evidence type="ECO:0000313" key="10">
    <source>
        <dbReference type="Proteomes" id="UP000318590"/>
    </source>
</evidence>
<dbReference type="RefSeq" id="WP_142836097.1">
    <property type="nucleotide sequence ID" value="NZ_VFSV01000057.1"/>
</dbReference>
<feature type="transmembrane region" description="Helical" evidence="7">
    <location>
        <begin position="209"/>
        <end position="228"/>
    </location>
</feature>
<keyword evidence="5 7" id="KW-1133">Transmembrane helix</keyword>
<gene>
    <name evidence="9" type="ORF">FEV53_17875</name>
</gene>
<evidence type="ECO:0000256" key="5">
    <source>
        <dbReference type="ARBA" id="ARBA00022989"/>
    </source>
</evidence>
<feature type="transmembrane region" description="Helical" evidence="7">
    <location>
        <begin position="23"/>
        <end position="46"/>
    </location>
</feature>
<dbReference type="InterPro" id="IPR035906">
    <property type="entry name" value="MetI-like_sf"/>
</dbReference>
<accession>A0A547PLN6</accession>
<evidence type="ECO:0000256" key="3">
    <source>
        <dbReference type="ARBA" id="ARBA00022475"/>
    </source>
</evidence>
<dbReference type="Gene3D" id="1.10.3720.10">
    <property type="entry name" value="MetI-like"/>
    <property type="match status" value="1"/>
</dbReference>
<protein>
    <submittedName>
        <fullName evidence="9">Sugar ABC transporter permease</fullName>
    </submittedName>
</protein>
<dbReference type="SUPFAM" id="SSF161098">
    <property type="entry name" value="MetI-like"/>
    <property type="match status" value="1"/>
</dbReference>
<dbReference type="PANTHER" id="PTHR43005">
    <property type="entry name" value="BLR7065 PROTEIN"/>
    <property type="match status" value="1"/>
</dbReference>
<name>A0A547PLN6_9RHOB</name>
<dbReference type="PANTHER" id="PTHR43005:SF1">
    <property type="entry name" value="SPERMIDINE_PUTRESCINE TRANSPORT SYSTEM PERMEASE PROTEIN"/>
    <property type="match status" value="1"/>
</dbReference>
<comment type="similarity">
    <text evidence="7">Belongs to the binding-protein-dependent transport system permease family.</text>
</comment>
<evidence type="ECO:0000256" key="6">
    <source>
        <dbReference type="ARBA" id="ARBA00023136"/>
    </source>
</evidence>
<feature type="domain" description="ABC transmembrane type-1" evidence="8">
    <location>
        <begin position="74"/>
        <end position="285"/>
    </location>
</feature>
<evidence type="ECO:0000259" key="8">
    <source>
        <dbReference type="PROSITE" id="PS50928"/>
    </source>
</evidence>
<dbReference type="GO" id="GO:0055085">
    <property type="term" value="P:transmembrane transport"/>
    <property type="evidence" value="ECO:0007669"/>
    <property type="project" value="InterPro"/>
</dbReference>
<feature type="transmembrane region" description="Helical" evidence="7">
    <location>
        <begin position="109"/>
        <end position="131"/>
    </location>
</feature>
<comment type="subcellular location">
    <subcellularLocation>
        <location evidence="1 7">Cell membrane</location>
        <topology evidence="1 7">Multi-pass membrane protein</topology>
    </subcellularLocation>
</comment>
<dbReference type="GO" id="GO:0005886">
    <property type="term" value="C:plasma membrane"/>
    <property type="evidence" value="ECO:0007669"/>
    <property type="project" value="UniProtKB-SubCell"/>
</dbReference>
<keyword evidence="3" id="KW-1003">Cell membrane</keyword>
<proteinExistence type="inferred from homology"/>
<comment type="caution">
    <text evidence="9">The sequence shown here is derived from an EMBL/GenBank/DDBJ whole genome shotgun (WGS) entry which is preliminary data.</text>
</comment>
<evidence type="ECO:0000256" key="1">
    <source>
        <dbReference type="ARBA" id="ARBA00004651"/>
    </source>
</evidence>
<reference evidence="9 10" key="1">
    <citation type="submission" date="2019-06" db="EMBL/GenBank/DDBJ databases">
        <title>Paenimaribius caenipelagi gen. nov., sp. nov., isolated from a tidal flat.</title>
        <authorList>
            <person name="Yoon J.-H."/>
        </authorList>
    </citation>
    <scope>NUCLEOTIDE SEQUENCE [LARGE SCALE GENOMIC DNA]</scope>
    <source>
        <strain evidence="9 10">JBTF-M29</strain>
    </source>
</reference>
<feature type="transmembrane region" description="Helical" evidence="7">
    <location>
        <begin position="160"/>
        <end position="188"/>
    </location>
</feature>
<evidence type="ECO:0000256" key="2">
    <source>
        <dbReference type="ARBA" id="ARBA00022448"/>
    </source>
</evidence>
<feature type="transmembrane region" description="Helical" evidence="7">
    <location>
        <begin position="73"/>
        <end position="97"/>
    </location>
</feature>
<dbReference type="InterPro" id="IPR000515">
    <property type="entry name" value="MetI-like"/>
</dbReference>
<keyword evidence="4 7" id="KW-0812">Transmembrane</keyword>
<dbReference type="OrthoDB" id="9801818at2"/>
<feature type="transmembrane region" description="Helical" evidence="7">
    <location>
        <begin position="269"/>
        <end position="288"/>
    </location>
</feature>
<evidence type="ECO:0000256" key="4">
    <source>
        <dbReference type="ARBA" id="ARBA00022692"/>
    </source>
</evidence>
<evidence type="ECO:0000313" key="9">
    <source>
        <dbReference type="EMBL" id="TRD15033.1"/>
    </source>
</evidence>
<dbReference type="AlphaFoldDB" id="A0A547PLN6"/>